<proteinExistence type="predicted"/>
<accession>A0A8S5T4R0</accession>
<organism evidence="1">
    <name type="scientific">Myoviridae sp. ct6eX13</name>
    <dbReference type="NCBI Taxonomy" id="2827660"/>
    <lineage>
        <taxon>Viruses</taxon>
        <taxon>Duplodnaviria</taxon>
        <taxon>Heunggongvirae</taxon>
        <taxon>Uroviricota</taxon>
        <taxon>Caudoviricetes</taxon>
    </lineage>
</organism>
<sequence length="109" mass="12274">MTLAQVDAVLKGTGLPVVYHQWRQDNARGPRPPLPRITYQVKNDNPFYADGVVYYTCPAIEAALYTAEKDTALEAAVDTVLQSAEIAYTKTEGWVEDERVYAIIYEFEV</sequence>
<dbReference type="EMBL" id="BK032750">
    <property type="protein sequence ID" value="DAF58332.1"/>
    <property type="molecule type" value="Genomic_DNA"/>
</dbReference>
<name>A0A8S5T4R0_9CAUD</name>
<protein>
    <submittedName>
        <fullName evidence="1">Uncharacterized protein</fullName>
    </submittedName>
</protein>
<reference evidence="1" key="1">
    <citation type="journal article" date="2021" name="Proc. Natl. Acad. Sci. U.S.A.">
        <title>A Catalog of Tens of Thousands of Viruses from Human Metagenomes Reveals Hidden Associations with Chronic Diseases.</title>
        <authorList>
            <person name="Tisza M.J."/>
            <person name="Buck C.B."/>
        </authorList>
    </citation>
    <scope>NUCLEOTIDE SEQUENCE</scope>
    <source>
        <strain evidence="1">Ct6eX13</strain>
    </source>
</reference>
<evidence type="ECO:0000313" key="1">
    <source>
        <dbReference type="EMBL" id="DAF58332.1"/>
    </source>
</evidence>